<protein>
    <recommendedName>
        <fullName evidence="1">N-acetyltransferase domain-containing protein</fullName>
    </recommendedName>
</protein>
<reference evidence="2" key="1">
    <citation type="journal article" date="2020" name="Nature">
        <title>Giant virus diversity and host interactions through global metagenomics.</title>
        <authorList>
            <person name="Schulz F."/>
            <person name="Roux S."/>
            <person name="Paez-Espino D."/>
            <person name="Jungbluth S."/>
            <person name="Walsh D.A."/>
            <person name="Denef V.J."/>
            <person name="McMahon K.D."/>
            <person name="Konstantinidis K.T."/>
            <person name="Eloe-Fadrosh E.A."/>
            <person name="Kyrpides N.C."/>
            <person name="Woyke T."/>
        </authorList>
    </citation>
    <scope>NUCLEOTIDE SEQUENCE</scope>
    <source>
        <strain evidence="2">GVMAG-M-3300001351-8</strain>
    </source>
</reference>
<dbReference type="Gene3D" id="3.40.630.30">
    <property type="match status" value="1"/>
</dbReference>
<dbReference type="Pfam" id="PF00583">
    <property type="entry name" value="Acetyltransf_1"/>
    <property type="match status" value="1"/>
</dbReference>
<dbReference type="AlphaFoldDB" id="A0A6C0EI35"/>
<feature type="domain" description="N-acetyltransferase" evidence="1">
    <location>
        <begin position="1"/>
        <end position="128"/>
    </location>
</feature>
<evidence type="ECO:0000259" key="1">
    <source>
        <dbReference type="PROSITE" id="PS51186"/>
    </source>
</evidence>
<dbReference type="GO" id="GO:0016747">
    <property type="term" value="F:acyltransferase activity, transferring groups other than amino-acyl groups"/>
    <property type="evidence" value="ECO:0007669"/>
    <property type="project" value="InterPro"/>
</dbReference>
<sequence length="141" mass="16467">MYRHLLKKTKQNYKLSLICNQTLDKIGTLLFTSKLETGYLINIKIDNNFKKLGYGSILIKNAETILIEKYNINTIRLSAWENSYVSNNLIGFYEQNGYNVTDIKNISYYDNGYDIFNIVPMVMSQWLNRYVPMVKQICPNG</sequence>
<proteinExistence type="predicted"/>
<dbReference type="InterPro" id="IPR000182">
    <property type="entry name" value="GNAT_dom"/>
</dbReference>
<dbReference type="SUPFAM" id="SSF55729">
    <property type="entry name" value="Acyl-CoA N-acyltransferases (Nat)"/>
    <property type="match status" value="1"/>
</dbReference>
<dbReference type="EMBL" id="MN738865">
    <property type="protein sequence ID" value="QHT28836.1"/>
    <property type="molecule type" value="Genomic_DNA"/>
</dbReference>
<evidence type="ECO:0000313" key="2">
    <source>
        <dbReference type="EMBL" id="QHT28836.1"/>
    </source>
</evidence>
<accession>A0A6C0EI35</accession>
<dbReference type="InterPro" id="IPR016181">
    <property type="entry name" value="Acyl_CoA_acyltransferase"/>
</dbReference>
<dbReference type="PROSITE" id="PS51186">
    <property type="entry name" value="GNAT"/>
    <property type="match status" value="1"/>
</dbReference>
<organism evidence="2">
    <name type="scientific">viral metagenome</name>
    <dbReference type="NCBI Taxonomy" id="1070528"/>
    <lineage>
        <taxon>unclassified sequences</taxon>
        <taxon>metagenomes</taxon>
        <taxon>organismal metagenomes</taxon>
    </lineage>
</organism>
<name>A0A6C0EI35_9ZZZZ</name>